<dbReference type="Pfam" id="PF00069">
    <property type="entry name" value="Pkinase"/>
    <property type="match status" value="1"/>
</dbReference>
<name>A0A9D4ZMX0_ADICA</name>
<dbReference type="Gene3D" id="1.10.510.10">
    <property type="entry name" value="Transferase(Phosphotransferase) domain 1"/>
    <property type="match status" value="1"/>
</dbReference>
<dbReference type="InterPro" id="IPR000719">
    <property type="entry name" value="Prot_kinase_dom"/>
</dbReference>
<feature type="domain" description="Protein kinase" evidence="1">
    <location>
        <begin position="6"/>
        <end position="142"/>
    </location>
</feature>
<gene>
    <name evidence="2" type="ORF">GOP47_0006867</name>
</gene>
<sequence>MFSNYSCTVDSSASVSFGSRFRQSTEEMTHLPASNKMLPECSEDARLGAELGRLVSVRHPNIVIAKGYIGKREQQGESGLVMELMDESLHDYLQKVEGGSVPSLNELEMVDLMLEIAKGMQFLHECNLMHRDLKPKNLELFY</sequence>
<dbReference type="PANTHER" id="PTHR44329">
    <property type="entry name" value="SERINE/THREONINE-PROTEIN KINASE TNNI3K-RELATED"/>
    <property type="match status" value="1"/>
</dbReference>
<evidence type="ECO:0000259" key="1">
    <source>
        <dbReference type="PROSITE" id="PS50011"/>
    </source>
</evidence>
<dbReference type="AlphaFoldDB" id="A0A9D4ZMX0"/>
<comment type="caution">
    <text evidence="2">The sequence shown here is derived from an EMBL/GenBank/DDBJ whole genome shotgun (WGS) entry which is preliminary data.</text>
</comment>
<dbReference type="GO" id="GO:0005524">
    <property type="term" value="F:ATP binding"/>
    <property type="evidence" value="ECO:0007669"/>
    <property type="project" value="InterPro"/>
</dbReference>
<proteinExistence type="predicted"/>
<dbReference type="PROSITE" id="PS50011">
    <property type="entry name" value="PROTEIN_KINASE_DOM"/>
    <property type="match status" value="1"/>
</dbReference>
<dbReference type="Proteomes" id="UP000886520">
    <property type="component" value="Chromosome 6"/>
</dbReference>
<organism evidence="2 3">
    <name type="scientific">Adiantum capillus-veneris</name>
    <name type="common">Maidenhair fern</name>
    <dbReference type="NCBI Taxonomy" id="13818"/>
    <lineage>
        <taxon>Eukaryota</taxon>
        <taxon>Viridiplantae</taxon>
        <taxon>Streptophyta</taxon>
        <taxon>Embryophyta</taxon>
        <taxon>Tracheophyta</taxon>
        <taxon>Polypodiopsida</taxon>
        <taxon>Polypodiidae</taxon>
        <taxon>Polypodiales</taxon>
        <taxon>Pteridineae</taxon>
        <taxon>Pteridaceae</taxon>
        <taxon>Vittarioideae</taxon>
        <taxon>Adiantum</taxon>
    </lineage>
</organism>
<dbReference type="GO" id="GO:0004674">
    <property type="term" value="F:protein serine/threonine kinase activity"/>
    <property type="evidence" value="ECO:0007669"/>
    <property type="project" value="TreeGrafter"/>
</dbReference>
<dbReference type="OrthoDB" id="339325at2759"/>
<dbReference type="InterPro" id="IPR011009">
    <property type="entry name" value="Kinase-like_dom_sf"/>
</dbReference>
<dbReference type="SUPFAM" id="SSF56112">
    <property type="entry name" value="Protein kinase-like (PK-like)"/>
    <property type="match status" value="1"/>
</dbReference>
<dbReference type="PANTHER" id="PTHR44329:SF260">
    <property type="entry name" value="PROTEIN KINASE DOMAIN-CONTAINING PROTEIN"/>
    <property type="match status" value="1"/>
</dbReference>
<dbReference type="EMBL" id="JABFUD020000006">
    <property type="protein sequence ID" value="KAI5079196.1"/>
    <property type="molecule type" value="Genomic_DNA"/>
</dbReference>
<keyword evidence="3" id="KW-1185">Reference proteome</keyword>
<accession>A0A9D4ZMX0</accession>
<evidence type="ECO:0000313" key="2">
    <source>
        <dbReference type="EMBL" id="KAI5079196.1"/>
    </source>
</evidence>
<dbReference type="InterPro" id="IPR051681">
    <property type="entry name" value="Ser/Thr_Kinases-Pseudokinases"/>
</dbReference>
<evidence type="ECO:0000313" key="3">
    <source>
        <dbReference type="Proteomes" id="UP000886520"/>
    </source>
</evidence>
<protein>
    <recommendedName>
        <fullName evidence="1">Protein kinase domain-containing protein</fullName>
    </recommendedName>
</protein>
<reference evidence="2" key="1">
    <citation type="submission" date="2021-01" db="EMBL/GenBank/DDBJ databases">
        <title>Adiantum capillus-veneris genome.</title>
        <authorList>
            <person name="Fang Y."/>
            <person name="Liao Q."/>
        </authorList>
    </citation>
    <scope>NUCLEOTIDE SEQUENCE</scope>
    <source>
        <strain evidence="2">H3</strain>
        <tissue evidence="2">Leaf</tissue>
    </source>
</reference>